<organism evidence="1 2">
    <name type="scientific">Tanacetum coccineum</name>
    <dbReference type="NCBI Taxonomy" id="301880"/>
    <lineage>
        <taxon>Eukaryota</taxon>
        <taxon>Viridiplantae</taxon>
        <taxon>Streptophyta</taxon>
        <taxon>Embryophyta</taxon>
        <taxon>Tracheophyta</taxon>
        <taxon>Spermatophyta</taxon>
        <taxon>Magnoliopsida</taxon>
        <taxon>eudicotyledons</taxon>
        <taxon>Gunneridae</taxon>
        <taxon>Pentapetalae</taxon>
        <taxon>asterids</taxon>
        <taxon>campanulids</taxon>
        <taxon>Asterales</taxon>
        <taxon>Asteraceae</taxon>
        <taxon>Asteroideae</taxon>
        <taxon>Anthemideae</taxon>
        <taxon>Anthemidinae</taxon>
        <taxon>Tanacetum</taxon>
    </lineage>
</organism>
<name>A0ABQ5D8E0_9ASTR</name>
<reference evidence="1" key="2">
    <citation type="submission" date="2022-01" db="EMBL/GenBank/DDBJ databases">
        <authorList>
            <person name="Yamashiro T."/>
            <person name="Shiraishi A."/>
            <person name="Satake H."/>
            <person name="Nakayama K."/>
        </authorList>
    </citation>
    <scope>NUCLEOTIDE SEQUENCE</scope>
</reference>
<protein>
    <recommendedName>
        <fullName evidence="3">FRIGIDA-like protein</fullName>
    </recommendedName>
</protein>
<dbReference type="Proteomes" id="UP001151760">
    <property type="component" value="Unassembled WGS sequence"/>
</dbReference>
<reference evidence="1" key="1">
    <citation type="journal article" date="2022" name="Int. J. Mol. Sci.">
        <title>Draft Genome of Tanacetum Coccineum: Genomic Comparison of Closely Related Tanacetum-Family Plants.</title>
        <authorList>
            <person name="Yamashiro T."/>
            <person name="Shiraishi A."/>
            <person name="Nakayama K."/>
            <person name="Satake H."/>
        </authorList>
    </citation>
    <scope>NUCLEOTIDE SEQUENCE</scope>
</reference>
<evidence type="ECO:0008006" key="3">
    <source>
        <dbReference type="Google" id="ProtNLM"/>
    </source>
</evidence>
<evidence type="ECO:0000313" key="1">
    <source>
        <dbReference type="EMBL" id="GJT34501.1"/>
    </source>
</evidence>
<proteinExistence type="predicted"/>
<evidence type="ECO:0000313" key="2">
    <source>
        <dbReference type="Proteomes" id="UP001151760"/>
    </source>
</evidence>
<accession>A0ABQ5D8E0</accession>
<dbReference type="EMBL" id="BQNB010014970">
    <property type="protein sequence ID" value="GJT34501.1"/>
    <property type="molecule type" value="Genomic_DNA"/>
</dbReference>
<keyword evidence="2" id="KW-1185">Reference proteome</keyword>
<comment type="caution">
    <text evidence="1">The sequence shown here is derived from an EMBL/GenBank/DDBJ whole genome shotgun (WGS) entry which is preliminary data.</text>
</comment>
<gene>
    <name evidence="1" type="ORF">Tco_0924920</name>
</gene>
<sequence length="257" mass="29225">MFTLIQEEINAAVYDCHQISEILENGIETVTIKEIRDIKALNLCRFGFIMQAYFLCLKDGVEVIPAYMECSTTVYSAVEYCLNLLAKDEEKLVEFVENIKRLKTEVEERNPNAKPLSKIEMFNRVLGVEKPAVNTVNNPEPCSNKGNASGGQRKKSEIEKLREHMKKHKRLCKKCNKYRRHDSRNCPKKPDEIPTDSDSTVELVLVMIIVKTMIVIRFVIQIKGLILLRILRRKESSPATTVADITIANPSEAANVA</sequence>